<gene>
    <name evidence="1" type="ORF">A8806_110135</name>
</gene>
<evidence type="ECO:0000313" key="2">
    <source>
        <dbReference type="Proteomes" id="UP000245845"/>
    </source>
</evidence>
<protein>
    <submittedName>
        <fullName evidence="1">Loader and inhibitor of G40P protein</fullName>
    </submittedName>
</protein>
<evidence type="ECO:0000313" key="1">
    <source>
        <dbReference type="EMBL" id="PWJ27960.1"/>
    </source>
</evidence>
<keyword evidence="2" id="KW-1185">Reference proteome</keyword>
<dbReference type="Proteomes" id="UP000245845">
    <property type="component" value="Unassembled WGS sequence"/>
</dbReference>
<dbReference type="AlphaFoldDB" id="A0A2Y9BHN6"/>
<comment type="caution">
    <text evidence="1">The sequence shown here is derived from an EMBL/GenBank/DDBJ whole genome shotgun (WGS) entry which is preliminary data.</text>
</comment>
<proteinExistence type="predicted"/>
<dbReference type="EMBL" id="QGDL01000010">
    <property type="protein sequence ID" value="PWJ27960.1"/>
    <property type="molecule type" value="Genomic_DNA"/>
</dbReference>
<organism evidence="1 2">
    <name type="scientific">Faecalicatena orotica</name>
    <dbReference type="NCBI Taxonomy" id="1544"/>
    <lineage>
        <taxon>Bacteria</taxon>
        <taxon>Bacillati</taxon>
        <taxon>Bacillota</taxon>
        <taxon>Clostridia</taxon>
        <taxon>Lachnospirales</taxon>
        <taxon>Lachnospiraceae</taxon>
        <taxon>Faecalicatena</taxon>
    </lineage>
</organism>
<sequence>MTREEFKNIVKAIRGTYSNSPISSQQIFDLWYEMLNDMDYEMVSNNLHKHIRTNKFAPTVAELRGVADSKDFNNFKRRPYNMDLLERQLLEADREMIPELKDNGYQISGGDNNGC</sequence>
<dbReference type="Gene3D" id="1.10.8.200">
    <property type="entry name" value="Replisome organizer (g39p helicase loader/inhibitor protein)"/>
    <property type="match status" value="1"/>
</dbReference>
<accession>A0A2Y9BHN6</accession>
<dbReference type="SUPFAM" id="SSF89064">
    <property type="entry name" value="Replisome organizer (g39p helicase loader/inhibitor protein)"/>
    <property type="match status" value="1"/>
</dbReference>
<name>A0A2Y9BHN6_9FIRM</name>
<dbReference type="RefSeq" id="WP_181368755.1">
    <property type="nucleotide sequence ID" value="NZ_QGDL01000010.1"/>
</dbReference>
<reference evidence="1 2" key="1">
    <citation type="submission" date="2018-05" db="EMBL/GenBank/DDBJ databases">
        <title>The Hungate 1000. A catalogue of reference genomes from the rumen microbiome.</title>
        <authorList>
            <person name="Kelly W."/>
        </authorList>
    </citation>
    <scope>NUCLEOTIDE SEQUENCE [LARGE SCALE GENOMIC DNA]</scope>
    <source>
        <strain evidence="1 2">NLAE-zl-C242</strain>
    </source>
</reference>
<dbReference type="InterPro" id="IPR036173">
    <property type="entry name" value="G39-like_N_sf"/>
</dbReference>